<dbReference type="InterPro" id="IPR000192">
    <property type="entry name" value="Aminotrans_V_dom"/>
</dbReference>
<evidence type="ECO:0000313" key="3">
    <source>
        <dbReference type="Proteomes" id="UP001432190"/>
    </source>
</evidence>
<sequence>MELIEAQKLWQPEPGWLNTASYGLPPEPAWTALQDALADWRVGRTSWEGWDESTNRCRAAFARLVGGVPVADVAIGSTASQLLAPVAAALPSGATVVVPEVEFTSNLFPWLAQAGRGVHVRTVPLARLVDAIDAGTDLVAFSLVQSADGALAPYDEVVAAARAHGALVVVDATQAAGWLPFDASLADAVVVSAYKWLMGPRGAALAYLAPELRERLRPDAAGWYAGRDPHASYYGPPLRLADEARRFDISPAWFCWVGMAPALDVLLDVGLPAIRDHDVALANRLLTGLGQPPGESAIVTVEVPGAQEKLERAGVRAAVRAGRVRASFHLYSTQEDVDLALDALTS</sequence>
<keyword evidence="3" id="KW-1185">Reference proteome</keyword>
<keyword evidence="2" id="KW-0032">Aminotransferase</keyword>
<dbReference type="GO" id="GO:0008483">
    <property type="term" value="F:transaminase activity"/>
    <property type="evidence" value="ECO:0007669"/>
    <property type="project" value="UniProtKB-KW"/>
</dbReference>
<dbReference type="EMBL" id="CP108084">
    <property type="protein sequence ID" value="WUP52497.1"/>
    <property type="molecule type" value="Genomic_DNA"/>
</dbReference>
<dbReference type="InterPro" id="IPR015421">
    <property type="entry name" value="PyrdxlP-dep_Trfase_major"/>
</dbReference>
<dbReference type="Gene3D" id="3.40.640.10">
    <property type="entry name" value="Type I PLP-dependent aspartate aminotransferase-like (Major domain)"/>
    <property type="match status" value="1"/>
</dbReference>
<gene>
    <name evidence="2" type="ORF">OG994_13720</name>
</gene>
<dbReference type="Pfam" id="PF00266">
    <property type="entry name" value="Aminotran_5"/>
    <property type="match status" value="1"/>
</dbReference>
<feature type="domain" description="Aminotransferase class V" evidence="1">
    <location>
        <begin position="76"/>
        <end position="298"/>
    </location>
</feature>
<dbReference type="InterPro" id="IPR015424">
    <property type="entry name" value="PyrdxlP-dep_Trfase"/>
</dbReference>
<keyword evidence="2" id="KW-0808">Transferase</keyword>
<evidence type="ECO:0000259" key="1">
    <source>
        <dbReference type="Pfam" id="PF00266"/>
    </source>
</evidence>
<dbReference type="Proteomes" id="UP001432190">
    <property type="component" value="Chromosome"/>
</dbReference>
<dbReference type="InterPro" id="IPR015422">
    <property type="entry name" value="PyrdxlP-dep_Trfase_small"/>
</dbReference>
<evidence type="ECO:0000313" key="2">
    <source>
        <dbReference type="EMBL" id="WUP52497.1"/>
    </source>
</evidence>
<dbReference type="RefSeq" id="WP_328853471.1">
    <property type="nucleotide sequence ID" value="NZ_CP108084.1"/>
</dbReference>
<accession>A0ABZ1SGT7</accession>
<dbReference type="PANTHER" id="PTHR43586">
    <property type="entry name" value="CYSTEINE DESULFURASE"/>
    <property type="match status" value="1"/>
</dbReference>
<organism evidence="2 3">
    <name type="scientific">Micromonospora globbae</name>
    <dbReference type="NCBI Taxonomy" id="1894969"/>
    <lineage>
        <taxon>Bacteria</taxon>
        <taxon>Bacillati</taxon>
        <taxon>Actinomycetota</taxon>
        <taxon>Actinomycetes</taxon>
        <taxon>Micromonosporales</taxon>
        <taxon>Micromonosporaceae</taxon>
        <taxon>Micromonospora</taxon>
    </lineage>
</organism>
<dbReference type="Gene3D" id="3.90.1150.10">
    <property type="entry name" value="Aspartate Aminotransferase, domain 1"/>
    <property type="match status" value="1"/>
</dbReference>
<dbReference type="SUPFAM" id="SSF53383">
    <property type="entry name" value="PLP-dependent transferases"/>
    <property type="match status" value="1"/>
</dbReference>
<name>A0ABZ1SGT7_9ACTN</name>
<protein>
    <submittedName>
        <fullName evidence="2">Aminotransferase class V-fold PLP-dependent enzyme</fullName>
    </submittedName>
</protein>
<proteinExistence type="predicted"/>
<reference evidence="2" key="1">
    <citation type="submission" date="2022-10" db="EMBL/GenBank/DDBJ databases">
        <title>The complete genomes of actinobacterial strains from the NBC collection.</title>
        <authorList>
            <person name="Joergensen T.S."/>
            <person name="Alvarez Arevalo M."/>
            <person name="Sterndorff E.B."/>
            <person name="Faurdal D."/>
            <person name="Vuksanovic O."/>
            <person name="Mourched A.-S."/>
            <person name="Charusanti P."/>
            <person name="Shaw S."/>
            <person name="Blin K."/>
            <person name="Weber T."/>
        </authorList>
    </citation>
    <scope>NUCLEOTIDE SEQUENCE</scope>
    <source>
        <strain evidence="2">NBC_00256</strain>
    </source>
</reference>
<dbReference type="PANTHER" id="PTHR43586:SF21">
    <property type="entry name" value="PYRIDOXAL PHOSPHATE (PLP)-DEPENDENT ASPARTATE AMINOTRANSFERASE SUPERFAMILY"/>
    <property type="match status" value="1"/>
</dbReference>